<gene>
    <name evidence="2" type="ORF">DB30_03387</name>
</gene>
<proteinExistence type="predicted"/>
<dbReference type="AlphaFoldDB" id="A0A0C2D6Q8"/>
<protein>
    <recommendedName>
        <fullName evidence="1">Lipocalin-like domain-containing protein</fullName>
    </recommendedName>
</protein>
<dbReference type="EMBL" id="JMCC02000026">
    <property type="protein sequence ID" value="KIG17330.1"/>
    <property type="molecule type" value="Genomic_DNA"/>
</dbReference>
<dbReference type="RefSeq" id="WP_052548416.1">
    <property type="nucleotide sequence ID" value="NZ_JMCC02000026.1"/>
</dbReference>
<evidence type="ECO:0000313" key="2">
    <source>
        <dbReference type="EMBL" id="KIG17330.1"/>
    </source>
</evidence>
<dbReference type="Proteomes" id="UP000031599">
    <property type="component" value="Unassembled WGS sequence"/>
</dbReference>
<sequence length="154" mass="17073">MNDDINGMHPIIGTWRLETFEGIGRSGERQLPLGPNPVAMLVYDAAGHVCGQGMRSDRPRFATDSPGAGTPEEIRAAFVGYMGYFGSYTLDDERGVVVHTLEGSLFPNWIGTQQSREFEIVDDRLTLRSPPVTIGDDRFLVVAVWRRIGGIHRL</sequence>
<dbReference type="InterPro" id="IPR024311">
    <property type="entry name" value="Lipocalin-like"/>
</dbReference>
<accession>A0A0C2D6Q8</accession>
<comment type="caution">
    <text evidence="2">The sequence shown here is derived from an EMBL/GenBank/DDBJ whole genome shotgun (WGS) entry which is preliminary data.</text>
</comment>
<evidence type="ECO:0000259" key="1">
    <source>
        <dbReference type="Pfam" id="PF13924"/>
    </source>
</evidence>
<name>A0A0C2D6Q8_9BACT</name>
<feature type="domain" description="Lipocalin-like" evidence="1">
    <location>
        <begin position="12"/>
        <end position="148"/>
    </location>
</feature>
<reference evidence="2 3" key="1">
    <citation type="submission" date="2014-12" db="EMBL/GenBank/DDBJ databases">
        <title>Genome assembly of Enhygromyxa salina DSM 15201.</title>
        <authorList>
            <person name="Sharma G."/>
            <person name="Subramanian S."/>
        </authorList>
    </citation>
    <scope>NUCLEOTIDE SEQUENCE [LARGE SCALE GENOMIC DNA]</scope>
    <source>
        <strain evidence="2 3">DSM 15201</strain>
    </source>
</reference>
<dbReference type="Pfam" id="PF13924">
    <property type="entry name" value="Lipocalin_5"/>
    <property type="match status" value="1"/>
</dbReference>
<organism evidence="2 3">
    <name type="scientific">Enhygromyxa salina</name>
    <dbReference type="NCBI Taxonomy" id="215803"/>
    <lineage>
        <taxon>Bacteria</taxon>
        <taxon>Pseudomonadati</taxon>
        <taxon>Myxococcota</taxon>
        <taxon>Polyangia</taxon>
        <taxon>Nannocystales</taxon>
        <taxon>Nannocystaceae</taxon>
        <taxon>Enhygromyxa</taxon>
    </lineage>
</organism>
<evidence type="ECO:0000313" key="3">
    <source>
        <dbReference type="Proteomes" id="UP000031599"/>
    </source>
</evidence>